<dbReference type="InterPro" id="IPR024079">
    <property type="entry name" value="MetalloPept_cat_dom_sf"/>
</dbReference>
<proteinExistence type="inferred from homology"/>
<gene>
    <name evidence="10" type="ORF">FHS56_000610</name>
</gene>
<dbReference type="GO" id="GO:0005886">
    <property type="term" value="C:plasma membrane"/>
    <property type="evidence" value="ECO:0007669"/>
    <property type="project" value="TreeGrafter"/>
</dbReference>
<comment type="caution">
    <text evidence="10">The sequence shown here is derived from an EMBL/GenBank/DDBJ whole genome shotgun (WGS) entry which is preliminary data.</text>
</comment>
<evidence type="ECO:0000256" key="4">
    <source>
        <dbReference type="ARBA" id="ARBA00022723"/>
    </source>
</evidence>
<evidence type="ECO:0000313" key="10">
    <source>
        <dbReference type="EMBL" id="NIK73124.1"/>
    </source>
</evidence>
<dbReference type="Proteomes" id="UP000537126">
    <property type="component" value="Unassembled WGS sequence"/>
</dbReference>
<evidence type="ECO:0000259" key="9">
    <source>
        <dbReference type="Pfam" id="PF05649"/>
    </source>
</evidence>
<name>A0A846MNP9_9BACT</name>
<dbReference type="InterPro" id="IPR008753">
    <property type="entry name" value="Peptidase_M13_N"/>
</dbReference>
<comment type="similarity">
    <text evidence="2">Belongs to the peptidase M13 family.</text>
</comment>
<dbReference type="InterPro" id="IPR000718">
    <property type="entry name" value="Peptidase_M13"/>
</dbReference>
<reference evidence="10 11" key="1">
    <citation type="submission" date="2020-03" db="EMBL/GenBank/DDBJ databases">
        <title>Genomic Encyclopedia of Type Strains, Phase IV (KMG-IV): sequencing the most valuable type-strain genomes for metagenomic binning, comparative biology and taxonomic classification.</title>
        <authorList>
            <person name="Goeker M."/>
        </authorList>
    </citation>
    <scope>NUCLEOTIDE SEQUENCE [LARGE SCALE GENOMIC DNA]</scope>
    <source>
        <strain evidence="10 11">DSM 5718</strain>
    </source>
</reference>
<evidence type="ECO:0000256" key="2">
    <source>
        <dbReference type="ARBA" id="ARBA00007357"/>
    </source>
</evidence>
<dbReference type="GO" id="GO:0016485">
    <property type="term" value="P:protein processing"/>
    <property type="evidence" value="ECO:0007669"/>
    <property type="project" value="TreeGrafter"/>
</dbReference>
<dbReference type="PANTHER" id="PTHR11733:SF167">
    <property type="entry name" value="FI17812P1-RELATED"/>
    <property type="match status" value="1"/>
</dbReference>
<dbReference type="GO" id="GO:0004222">
    <property type="term" value="F:metalloendopeptidase activity"/>
    <property type="evidence" value="ECO:0007669"/>
    <property type="project" value="InterPro"/>
</dbReference>
<dbReference type="SUPFAM" id="SSF55486">
    <property type="entry name" value="Metalloproteases ('zincins'), catalytic domain"/>
    <property type="match status" value="1"/>
</dbReference>
<dbReference type="Gene3D" id="3.40.390.10">
    <property type="entry name" value="Collagenase (Catalytic Domain)"/>
    <property type="match status" value="1"/>
</dbReference>
<dbReference type="InterPro" id="IPR042089">
    <property type="entry name" value="Peptidase_M13_dom_2"/>
</dbReference>
<dbReference type="InterPro" id="IPR018497">
    <property type="entry name" value="Peptidase_M13_C"/>
</dbReference>
<feature type="domain" description="Peptidase M13 N-terminal" evidence="9">
    <location>
        <begin position="51"/>
        <end position="430"/>
    </location>
</feature>
<evidence type="ECO:0000313" key="11">
    <source>
        <dbReference type="Proteomes" id="UP000537126"/>
    </source>
</evidence>
<feature type="domain" description="Peptidase M13 C-terminal" evidence="8">
    <location>
        <begin position="482"/>
        <end position="683"/>
    </location>
</feature>
<sequence length="686" mass="78274">MIMKQWYYALALTAVLGACQQKNEDKQQIDSTEVAAAPPIDLSNFDTTVSPCEDFFQYVNGGWIKKNPVPETESRWGSFNEVYERNQKILKEIAEKAAEAKAPKGSNEQLVGDFYASGMDSLTIEKEAPKWVKAELKAIETASSKEELLQQWVEQKKNGSRAMLSLFVMPDEKNSEQYAVYIYQGGLGMPDRDYYLKEDEDKQKIREAYKAYLTKLFQLSGSDETAAKQAAEIVFGIEKALAEASKSRVELRDPIANYNKMSIAEVEALAKPFSIQKALALAGATQAKEVIVGQPAFLKAVARIWQTTPLEDLKTYLKAHALNNGAPYWHHEFAQAHFEFYSKTLRGQKQNKERWKRVLASVDEGVGEALGQLYVQKAFPPEAKAKVMEMIDNLQYAYEQHIKSLNWMSEKTKEEALKKLAAFKRKIGYPDKWKDYTGLEIVRDNYWQNVKNTHRFEFERQVKRLGQPVDKTEWFMTPPTVNAYYNPPMNEIVFPAGILQPPFFNPNADDAVNYGGMGAVIGHELSHGFDDQGRQYDAEGNLRDWWMPEDAERFKERAQALSAQFSSYEVLPGVKVNGDLTLGENIADLGGLAIAYTALQKALEGKERKRIDGFTPEQRFFISWAQVWRTNAREEYLKQQVLVDPHSPARFRVNGPLSNLPEFHEAFGCKEGDKMYRKPEERVKIW</sequence>
<protein>
    <submittedName>
        <fullName evidence="10">Putative endopeptidase</fullName>
        <ecNumber evidence="10">3.4.24.-</ecNumber>
    </submittedName>
</protein>
<dbReference type="PANTHER" id="PTHR11733">
    <property type="entry name" value="ZINC METALLOPROTEASE FAMILY M13 NEPRILYSIN-RELATED"/>
    <property type="match status" value="1"/>
</dbReference>
<dbReference type="GO" id="GO:0046872">
    <property type="term" value="F:metal ion binding"/>
    <property type="evidence" value="ECO:0007669"/>
    <property type="project" value="UniProtKB-KW"/>
</dbReference>
<accession>A0A846MNP9</accession>
<evidence type="ECO:0000256" key="5">
    <source>
        <dbReference type="ARBA" id="ARBA00022801"/>
    </source>
</evidence>
<keyword evidence="4" id="KW-0479">Metal-binding</keyword>
<dbReference type="Pfam" id="PF05649">
    <property type="entry name" value="Peptidase_M13_N"/>
    <property type="match status" value="1"/>
</dbReference>
<evidence type="ECO:0000259" key="8">
    <source>
        <dbReference type="Pfam" id="PF01431"/>
    </source>
</evidence>
<dbReference type="EC" id="3.4.24.-" evidence="10"/>
<dbReference type="PRINTS" id="PR00786">
    <property type="entry name" value="NEPRILYSIN"/>
</dbReference>
<evidence type="ECO:0000256" key="6">
    <source>
        <dbReference type="ARBA" id="ARBA00022833"/>
    </source>
</evidence>
<dbReference type="PROSITE" id="PS51885">
    <property type="entry name" value="NEPRILYSIN"/>
    <property type="match status" value="1"/>
</dbReference>
<keyword evidence="11" id="KW-1185">Reference proteome</keyword>
<dbReference type="AlphaFoldDB" id="A0A846MNP9"/>
<organism evidence="10 11">
    <name type="scientific">Thermonema lapsum</name>
    <dbReference type="NCBI Taxonomy" id="28195"/>
    <lineage>
        <taxon>Bacteria</taxon>
        <taxon>Pseudomonadati</taxon>
        <taxon>Bacteroidota</taxon>
        <taxon>Cytophagia</taxon>
        <taxon>Cytophagales</taxon>
        <taxon>Thermonemataceae</taxon>
        <taxon>Thermonema</taxon>
    </lineage>
</organism>
<dbReference type="PROSITE" id="PS51257">
    <property type="entry name" value="PROKAR_LIPOPROTEIN"/>
    <property type="match status" value="1"/>
</dbReference>
<comment type="cofactor">
    <cofactor evidence="1">
        <name>Zn(2+)</name>
        <dbReference type="ChEBI" id="CHEBI:29105"/>
    </cofactor>
</comment>
<dbReference type="Gene3D" id="1.10.1380.10">
    <property type="entry name" value="Neutral endopeptidase , domain2"/>
    <property type="match status" value="1"/>
</dbReference>
<dbReference type="EMBL" id="JAASRN010000001">
    <property type="protein sequence ID" value="NIK73124.1"/>
    <property type="molecule type" value="Genomic_DNA"/>
</dbReference>
<keyword evidence="6" id="KW-0862">Zinc</keyword>
<keyword evidence="7" id="KW-0482">Metalloprotease</keyword>
<evidence type="ECO:0000256" key="1">
    <source>
        <dbReference type="ARBA" id="ARBA00001947"/>
    </source>
</evidence>
<dbReference type="RefSeq" id="WP_166918396.1">
    <property type="nucleotide sequence ID" value="NZ_JAASRN010000001.1"/>
</dbReference>
<keyword evidence="3" id="KW-0645">Protease</keyword>
<evidence type="ECO:0000256" key="7">
    <source>
        <dbReference type="ARBA" id="ARBA00023049"/>
    </source>
</evidence>
<dbReference type="Pfam" id="PF01431">
    <property type="entry name" value="Peptidase_M13"/>
    <property type="match status" value="1"/>
</dbReference>
<evidence type="ECO:0000256" key="3">
    <source>
        <dbReference type="ARBA" id="ARBA00022670"/>
    </source>
</evidence>
<keyword evidence="5 10" id="KW-0378">Hydrolase</keyword>
<dbReference type="CDD" id="cd08662">
    <property type="entry name" value="M13"/>
    <property type="match status" value="1"/>
</dbReference>